<reference evidence="2" key="1">
    <citation type="submission" date="2020-02" db="EMBL/GenBank/DDBJ databases">
        <authorList>
            <person name="Meier V. D."/>
        </authorList>
    </citation>
    <scope>NUCLEOTIDE SEQUENCE</scope>
    <source>
        <strain evidence="2">AVDCRST_MAG89</strain>
    </source>
</reference>
<protein>
    <submittedName>
        <fullName evidence="2">YjbR family protein</fullName>
    </submittedName>
</protein>
<accession>A0A6J4N1A1</accession>
<dbReference type="AlphaFoldDB" id="A0A6J4N1A1"/>
<feature type="compositionally biased region" description="Basic and acidic residues" evidence="1">
    <location>
        <begin position="132"/>
        <end position="146"/>
    </location>
</feature>
<dbReference type="EMBL" id="CADCTV010001036">
    <property type="protein sequence ID" value="CAA9375022.1"/>
    <property type="molecule type" value="Genomic_DNA"/>
</dbReference>
<evidence type="ECO:0000313" key="2">
    <source>
        <dbReference type="EMBL" id="CAA9375022.1"/>
    </source>
</evidence>
<organism evidence="2">
    <name type="scientific">uncultured Gemmatimonadota bacterium</name>
    <dbReference type="NCBI Taxonomy" id="203437"/>
    <lineage>
        <taxon>Bacteria</taxon>
        <taxon>Pseudomonadati</taxon>
        <taxon>Gemmatimonadota</taxon>
        <taxon>environmental samples</taxon>
    </lineage>
</organism>
<feature type="compositionally biased region" description="Basic residues" evidence="1">
    <location>
        <begin position="120"/>
        <end position="131"/>
    </location>
</feature>
<evidence type="ECO:0000256" key="1">
    <source>
        <dbReference type="SAM" id="MobiDB-lite"/>
    </source>
</evidence>
<proteinExistence type="predicted"/>
<feature type="non-terminal residue" evidence="2">
    <location>
        <position position="154"/>
    </location>
</feature>
<feature type="non-terminal residue" evidence="2">
    <location>
        <position position="1"/>
    </location>
</feature>
<gene>
    <name evidence="2" type="ORF">AVDCRST_MAG89-4924</name>
</gene>
<name>A0A6J4N1A1_9BACT</name>
<feature type="region of interest" description="Disordered" evidence="1">
    <location>
        <begin position="22"/>
        <end position="154"/>
    </location>
</feature>
<sequence>EGRCAGKCRPVARGTPVRLPCATSAFRHDPGGHRTLEHRSLGPPASPLPGASRSHRAGGLGRTYLPRPQEDLRDVRGQPSPRRARGGVVSRPGRHSAAARPLRSRHLLRASLRGREGMDRHRHRRAGRRGAARADRPVVLHDRPEEAPGPGRRL</sequence>
<feature type="compositionally biased region" description="Basic and acidic residues" evidence="1">
    <location>
        <begin position="26"/>
        <end position="40"/>
    </location>
</feature>